<dbReference type="InterPro" id="IPR037925">
    <property type="entry name" value="FlgE/F/G-like"/>
</dbReference>
<evidence type="ECO:0000259" key="5">
    <source>
        <dbReference type="Pfam" id="PF22692"/>
    </source>
</evidence>
<dbReference type="EMBL" id="CP058559">
    <property type="protein sequence ID" value="QNO15183.1"/>
    <property type="molecule type" value="Genomic_DNA"/>
</dbReference>
<dbReference type="RefSeq" id="WP_213165548.1">
    <property type="nucleotide sequence ID" value="NZ_CP058559.1"/>
</dbReference>
<gene>
    <name evidence="6" type="ORF">HYG86_10625</name>
</gene>
<feature type="domain" description="Flagellar basal body rod protein N-terminal" evidence="3">
    <location>
        <begin position="5"/>
        <end position="35"/>
    </location>
</feature>
<feature type="domain" description="Flagellar hook protein FlgE/F/G-like D1" evidence="5">
    <location>
        <begin position="96"/>
        <end position="157"/>
    </location>
</feature>
<protein>
    <submittedName>
        <fullName evidence="6">Flagellar hook-basal body protein</fullName>
    </submittedName>
</protein>
<dbReference type="NCBIfam" id="TIGR03506">
    <property type="entry name" value="FlgEFG_subfam"/>
    <property type="match status" value="2"/>
</dbReference>
<dbReference type="InterPro" id="IPR019776">
    <property type="entry name" value="Flagellar_basal_body_rod_CS"/>
</dbReference>
<dbReference type="PROSITE" id="PS00588">
    <property type="entry name" value="FLAGELLA_BB_ROD"/>
    <property type="match status" value="1"/>
</dbReference>
<dbReference type="GO" id="GO:0071978">
    <property type="term" value="P:bacterial-type flagellum-dependent swarming motility"/>
    <property type="evidence" value="ECO:0007669"/>
    <property type="project" value="TreeGrafter"/>
</dbReference>
<evidence type="ECO:0000256" key="1">
    <source>
        <dbReference type="ARBA" id="ARBA00009677"/>
    </source>
</evidence>
<feature type="domain" description="Flagellar basal-body/hook protein C-terminal" evidence="4">
    <location>
        <begin position="208"/>
        <end position="253"/>
    </location>
</feature>
<dbReference type="AlphaFoldDB" id="A0A7G9W921"/>
<keyword evidence="6" id="KW-0282">Flagellum</keyword>
<evidence type="ECO:0000313" key="7">
    <source>
        <dbReference type="Proteomes" id="UP000516160"/>
    </source>
</evidence>
<dbReference type="PANTHER" id="PTHR30435">
    <property type="entry name" value="FLAGELLAR PROTEIN"/>
    <property type="match status" value="1"/>
</dbReference>
<dbReference type="Pfam" id="PF06429">
    <property type="entry name" value="Flg_bbr_C"/>
    <property type="match status" value="1"/>
</dbReference>
<reference evidence="6 7" key="1">
    <citation type="submission" date="2020-07" db="EMBL/GenBank/DDBJ databases">
        <title>Alkalicella. sp. LB2 genome.</title>
        <authorList>
            <person name="Postec A."/>
            <person name="Quemeneur M."/>
        </authorList>
    </citation>
    <scope>NUCLEOTIDE SEQUENCE [LARGE SCALE GENOMIC DNA]</scope>
    <source>
        <strain evidence="6 7">LB2</strain>
    </source>
</reference>
<dbReference type="Pfam" id="PF00460">
    <property type="entry name" value="Flg_bb_rod"/>
    <property type="match status" value="1"/>
</dbReference>
<comment type="similarity">
    <text evidence="1 2">Belongs to the flagella basal body rod proteins family.</text>
</comment>
<name>A0A7G9W921_ALKCA</name>
<sequence>MIRSLYTGASGIISGQRQIDTISNNIANVNTAGFKESRTNFQDLFYANLQQNKNLENPNRLSNLGIMIGHGVRPGSTTKNFTQGPLIGTDGPLDLAIQGNGYFGMNKDGQMHLTRHGNFQIDTNGVLTNSDGYPVMGNFVGNLSDFSNLSFSPEGILTGTNAQGEIQELGSITIFDVPNSGGLLAQGANLFVATENSGQPNIVGTNLKQGFLEGSNVNLADQFSQMIINQRALEASAKIIHTADEMMSHANNIRR</sequence>
<accession>A0A7G9W921</accession>
<keyword evidence="6" id="KW-0966">Cell projection</keyword>
<dbReference type="PANTHER" id="PTHR30435:SF19">
    <property type="entry name" value="FLAGELLAR BASAL-BODY ROD PROTEIN FLGG"/>
    <property type="match status" value="1"/>
</dbReference>
<evidence type="ECO:0000259" key="3">
    <source>
        <dbReference type="Pfam" id="PF00460"/>
    </source>
</evidence>
<proteinExistence type="inferred from homology"/>
<dbReference type="KEGG" id="acae:HYG86_10625"/>
<dbReference type="InterPro" id="IPR010930">
    <property type="entry name" value="Flg_bb/hook_C_dom"/>
</dbReference>
<dbReference type="SUPFAM" id="SSF117143">
    <property type="entry name" value="Flagellar hook protein flgE"/>
    <property type="match status" value="1"/>
</dbReference>
<dbReference type="GO" id="GO:0009425">
    <property type="term" value="C:bacterial-type flagellum basal body"/>
    <property type="evidence" value="ECO:0007669"/>
    <property type="project" value="UniProtKB-SubCell"/>
</dbReference>
<comment type="subcellular location">
    <subcellularLocation>
        <location evidence="2">Bacterial flagellum basal body</location>
    </subcellularLocation>
</comment>
<dbReference type="InterPro" id="IPR020013">
    <property type="entry name" value="Flagellar_FlgE/F/G"/>
</dbReference>
<keyword evidence="6" id="KW-0969">Cilium</keyword>
<evidence type="ECO:0000259" key="4">
    <source>
        <dbReference type="Pfam" id="PF06429"/>
    </source>
</evidence>
<keyword evidence="2" id="KW-0975">Bacterial flagellum</keyword>
<keyword evidence="7" id="KW-1185">Reference proteome</keyword>
<evidence type="ECO:0000313" key="6">
    <source>
        <dbReference type="EMBL" id="QNO15183.1"/>
    </source>
</evidence>
<dbReference type="Proteomes" id="UP000516160">
    <property type="component" value="Chromosome"/>
</dbReference>
<dbReference type="InterPro" id="IPR001444">
    <property type="entry name" value="Flag_bb_rod_N"/>
</dbReference>
<dbReference type="InterPro" id="IPR053967">
    <property type="entry name" value="LlgE_F_G-like_D1"/>
</dbReference>
<dbReference type="Pfam" id="PF22692">
    <property type="entry name" value="LlgE_F_G_D1"/>
    <property type="match status" value="1"/>
</dbReference>
<evidence type="ECO:0000256" key="2">
    <source>
        <dbReference type="RuleBase" id="RU362116"/>
    </source>
</evidence>
<organism evidence="6 7">
    <name type="scientific">Alkalicella caledoniensis</name>
    <dbReference type="NCBI Taxonomy" id="2731377"/>
    <lineage>
        <taxon>Bacteria</taxon>
        <taxon>Bacillati</taxon>
        <taxon>Bacillota</taxon>
        <taxon>Clostridia</taxon>
        <taxon>Eubacteriales</taxon>
        <taxon>Proteinivoracaceae</taxon>
        <taxon>Alkalicella</taxon>
    </lineage>
</organism>